<organism evidence="8 9">
    <name type="scientific">Desulfoluna spongiiphila</name>
    <dbReference type="NCBI Taxonomy" id="419481"/>
    <lineage>
        <taxon>Bacteria</taxon>
        <taxon>Pseudomonadati</taxon>
        <taxon>Thermodesulfobacteriota</taxon>
        <taxon>Desulfobacteria</taxon>
        <taxon>Desulfobacterales</taxon>
        <taxon>Desulfolunaceae</taxon>
        <taxon>Desulfoluna</taxon>
    </lineage>
</organism>
<feature type="transmembrane region" description="Helical" evidence="6">
    <location>
        <begin position="168"/>
        <end position="191"/>
    </location>
</feature>
<evidence type="ECO:0000256" key="1">
    <source>
        <dbReference type="ARBA" id="ARBA00004651"/>
    </source>
</evidence>
<dbReference type="Proteomes" id="UP000198870">
    <property type="component" value="Unassembled WGS sequence"/>
</dbReference>
<evidence type="ECO:0000256" key="6">
    <source>
        <dbReference type="SAM" id="Phobius"/>
    </source>
</evidence>
<evidence type="ECO:0000256" key="4">
    <source>
        <dbReference type="ARBA" id="ARBA00022989"/>
    </source>
</evidence>
<feature type="transmembrane region" description="Helical" evidence="6">
    <location>
        <begin position="250"/>
        <end position="269"/>
    </location>
</feature>
<dbReference type="OrthoDB" id="9773404at2"/>
<protein>
    <submittedName>
        <fullName evidence="8">Sugar phosphate permease</fullName>
    </submittedName>
</protein>
<dbReference type="CDD" id="cd06174">
    <property type="entry name" value="MFS"/>
    <property type="match status" value="1"/>
</dbReference>
<dbReference type="PANTHER" id="PTHR43124">
    <property type="entry name" value="PURINE EFFLUX PUMP PBUE"/>
    <property type="match status" value="1"/>
</dbReference>
<gene>
    <name evidence="8" type="ORF">SAMN05216233_108160</name>
</gene>
<evidence type="ECO:0000313" key="8">
    <source>
        <dbReference type="EMBL" id="SCY40439.1"/>
    </source>
</evidence>
<feature type="transmembrane region" description="Helical" evidence="6">
    <location>
        <begin position="314"/>
        <end position="332"/>
    </location>
</feature>
<dbReference type="InterPro" id="IPR036259">
    <property type="entry name" value="MFS_trans_sf"/>
</dbReference>
<proteinExistence type="predicted"/>
<dbReference type="InterPro" id="IPR020846">
    <property type="entry name" value="MFS_dom"/>
</dbReference>
<dbReference type="PROSITE" id="PS50850">
    <property type="entry name" value="MFS"/>
    <property type="match status" value="1"/>
</dbReference>
<dbReference type="GO" id="GO:0022857">
    <property type="term" value="F:transmembrane transporter activity"/>
    <property type="evidence" value="ECO:0007669"/>
    <property type="project" value="InterPro"/>
</dbReference>
<evidence type="ECO:0000313" key="9">
    <source>
        <dbReference type="Proteomes" id="UP000198870"/>
    </source>
</evidence>
<dbReference type="EMBL" id="FMUX01000008">
    <property type="protein sequence ID" value="SCY40439.1"/>
    <property type="molecule type" value="Genomic_DNA"/>
</dbReference>
<keyword evidence="4 6" id="KW-1133">Transmembrane helix</keyword>
<feature type="transmembrane region" description="Helical" evidence="6">
    <location>
        <begin position="385"/>
        <end position="408"/>
    </location>
</feature>
<dbReference type="RefSeq" id="WP_092211013.1">
    <property type="nucleotide sequence ID" value="NZ_FMUX01000008.1"/>
</dbReference>
<sequence length="427" mass="46966">MGDKQVNRWFRFMVLVLGGGTIYKLASLKDAFYVPMQEYFNLTHTQIGNAMSAWGTVASFGFIFSIYLSDRFSKRTLIPLSLIATGCLGFYLTTFPSYKGILITWALFGVVCDMAYWPVLLKSVRLLGNKDEQGRMFGFLEAGRGVVDTIVAFSALAIFAWLGKEAAGFRGAIIFYSVTVIIVGIISYFLIEDDKIETKHDKGVSRNKLAIDGMIKAVKTPQIWMVAFTIFSVYSVFCGLTYFIPFLKEIYGLPVTLVGAYGIINVYGLKMVGGPIGGLLADKKVKSASRYLRLAFIVFIVAMTGFILLPHESMNVYVGMVLTLGIGAIVYTQRAVFFAPMDEVDVPREISGAAMSIGSFIGYAPGMFMYSVYGRLLDRTPGIGGYKHVFILMTVCAVMGVIVSSILCKMVAKRKEAAQKAAQEAFA</sequence>
<dbReference type="SUPFAM" id="SSF103473">
    <property type="entry name" value="MFS general substrate transporter"/>
    <property type="match status" value="1"/>
</dbReference>
<dbReference type="InterPro" id="IPR011701">
    <property type="entry name" value="MFS"/>
</dbReference>
<keyword evidence="2" id="KW-1003">Cell membrane</keyword>
<dbReference type="AlphaFoldDB" id="A0A1G5FMF1"/>
<name>A0A1G5FMF1_9BACT</name>
<feature type="transmembrane region" description="Helical" evidence="6">
    <location>
        <begin position="142"/>
        <end position="162"/>
    </location>
</feature>
<evidence type="ECO:0000256" key="2">
    <source>
        <dbReference type="ARBA" id="ARBA00022475"/>
    </source>
</evidence>
<dbReference type="STRING" id="419481.SAMN05216233_108160"/>
<evidence type="ECO:0000256" key="5">
    <source>
        <dbReference type="ARBA" id="ARBA00023136"/>
    </source>
</evidence>
<keyword evidence="3 6" id="KW-0812">Transmembrane</keyword>
<feature type="transmembrane region" description="Helical" evidence="6">
    <location>
        <begin position="223"/>
        <end position="244"/>
    </location>
</feature>
<feature type="transmembrane region" description="Helical" evidence="6">
    <location>
        <begin position="101"/>
        <end position="121"/>
    </location>
</feature>
<evidence type="ECO:0000256" key="3">
    <source>
        <dbReference type="ARBA" id="ARBA00022692"/>
    </source>
</evidence>
<dbReference type="InterPro" id="IPR050189">
    <property type="entry name" value="MFS_Efflux_Transporters"/>
</dbReference>
<feature type="transmembrane region" description="Helical" evidence="6">
    <location>
        <begin position="76"/>
        <end position="95"/>
    </location>
</feature>
<reference evidence="8 9" key="1">
    <citation type="submission" date="2016-10" db="EMBL/GenBank/DDBJ databases">
        <authorList>
            <person name="de Groot N.N."/>
        </authorList>
    </citation>
    <scope>NUCLEOTIDE SEQUENCE [LARGE SCALE GENOMIC DNA]</scope>
    <source>
        <strain evidence="8 9">AA1</strain>
    </source>
</reference>
<dbReference type="GO" id="GO:0005886">
    <property type="term" value="C:plasma membrane"/>
    <property type="evidence" value="ECO:0007669"/>
    <property type="project" value="UniProtKB-SubCell"/>
</dbReference>
<evidence type="ECO:0000259" key="7">
    <source>
        <dbReference type="PROSITE" id="PS50850"/>
    </source>
</evidence>
<feature type="transmembrane region" description="Helical" evidence="6">
    <location>
        <begin position="9"/>
        <end position="26"/>
    </location>
</feature>
<dbReference type="Gene3D" id="1.20.1250.20">
    <property type="entry name" value="MFS general substrate transporter like domains"/>
    <property type="match status" value="2"/>
</dbReference>
<feature type="transmembrane region" description="Helical" evidence="6">
    <location>
        <begin position="353"/>
        <end position="373"/>
    </location>
</feature>
<keyword evidence="5 6" id="KW-0472">Membrane</keyword>
<dbReference type="PANTHER" id="PTHR43124:SF3">
    <property type="entry name" value="CHLORAMPHENICOL EFFLUX PUMP RV0191"/>
    <property type="match status" value="1"/>
</dbReference>
<comment type="subcellular location">
    <subcellularLocation>
        <location evidence="1">Cell membrane</location>
        <topology evidence="1">Multi-pass membrane protein</topology>
    </subcellularLocation>
</comment>
<feature type="domain" description="Major facilitator superfamily (MFS) profile" evidence="7">
    <location>
        <begin position="1"/>
        <end position="412"/>
    </location>
</feature>
<feature type="transmembrane region" description="Helical" evidence="6">
    <location>
        <begin position="46"/>
        <end position="69"/>
    </location>
</feature>
<feature type="transmembrane region" description="Helical" evidence="6">
    <location>
        <begin position="290"/>
        <end position="308"/>
    </location>
</feature>
<keyword evidence="9" id="KW-1185">Reference proteome</keyword>
<dbReference type="Pfam" id="PF07690">
    <property type="entry name" value="MFS_1"/>
    <property type="match status" value="1"/>
</dbReference>
<accession>A0A1G5FMF1</accession>